<evidence type="ECO:0000313" key="1">
    <source>
        <dbReference type="EMBL" id="JAD56513.1"/>
    </source>
</evidence>
<name>A0A0A9B2Z8_ARUDO</name>
<dbReference type="AlphaFoldDB" id="A0A0A9B2Z8"/>
<protein>
    <submittedName>
        <fullName evidence="1">Apt1</fullName>
    </submittedName>
</protein>
<reference evidence="1" key="2">
    <citation type="journal article" date="2015" name="Data Brief">
        <title>Shoot transcriptome of the giant reed, Arundo donax.</title>
        <authorList>
            <person name="Barrero R.A."/>
            <person name="Guerrero F.D."/>
            <person name="Moolhuijzen P."/>
            <person name="Goolsby J.A."/>
            <person name="Tidwell J."/>
            <person name="Bellgard S.E."/>
            <person name="Bellgard M.I."/>
        </authorList>
    </citation>
    <scope>NUCLEOTIDE SEQUENCE</scope>
    <source>
        <tissue evidence="1">Shoot tissue taken approximately 20 cm above the soil surface</tissue>
    </source>
</reference>
<dbReference type="EMBL" id="GBRH01241382">
    <property type="protein sequence ID" value="JAD56513.1"/>
    <property type="molecule type" value="Transcribed_RNA"/>
</dbReference>
<reference evidence="1" key="1">
    <citation type="submission" date="2014-09" db="EMBL/GenBank/DDBJ databases">
        <authorList>
            <person name="Magalhaes I.L.F."/>
            <person name="Oliveira U."/>
            <person name="Santos F.R."/>
            <person name="Vidigal T.H.D.A."/>
            <person name="Brescovit A.D."/>
            <person name="Santos A.J."/>
        </authorList>
    </citation>
    <scope>NUCLEOTIDE SEQUENCE</scope>
    <source>
        <tissue evidence="1">Shoot tissue taken approximately 20 cm above the soil surface</tissue>
    </source>
</reference>
<proteinExistence type="predicted"/>
<accession>A0A0A9B2Z8</accession>
<sequence>MCQSEALKFNLHGAFFLVQRYTNLINLEGSGEVNILMIWKAGRIYIGHPWATISIIDDHNTTTLRTKIYTLWIWYTHIFQPHVTTIHNRALCNINLE</sequence>
<organism evidence="1">
    <name type="scientific">Arundo donax</name>
    <name type="common">Giant reed</name>
    <name type="synonym">Donax arundinaceus</name>
    <dbReference type="NCBI Taxonomy" id="35708"/>
    <lineage>
        <taxon>Eukaryota</taxon>
        <taxon>Viridiplantae</taxon>
        <taxon>Streptophyta</taxon>
        <taxon>Embryophyta</taxon>
        <taxon>Tracheophyta</taxon>
        <taxon>Spermatophyta</taxon>
        <taxon>Magnoliopsida</taxon>
        <taxon>Liliopsida</taxon>
        <taxon>Poales</taxon>
        <taxon>Poaceae</taxon>
        <taxon>PACMAD clade</taxon>
        <taxon>Arundinoideae</taxon>
        <taxon>Arundineae</taxon>
        <taxon>Arundo</taxon>
    </lineage>
</organism>